<evidence type="ECO:0000313" key="2">
    <source>
        <dbReference type="Proteomes" id="UP000887159"/>
    </source>
</evidence>
<sequence length="114" mass="13109">MINEQNLCPIFYPLRFFPRYPDSIPRNTRSSYDASRHFIGKSIYSLFQLVIVAKAHFGQIFFPNVYPNVTGGYYEVPSLGFRVVRDVIFKLLQGSKGLTDNVVKEDADIFDIHA</sequence>
<dbReference type="Proteomes" id="UP000887159">
    <property type="component" value="Unassembled WGS sequence"/>
</dbReference>
<accession>A0A8X6RCY2</accession>
<reference evidence="1" key="1">
    <citation type="submission" date="2020-08" db="EMBL/GenBank/DDBJ databases">
        <title>Multicomponent nature underlies the extraordinary mechanical properties of spider dragline silk.</title>
        <authorList>
            <person name="Kono N."/>
            <person name="Nakamura H."/>
            <person name="Mori M."/>
            <person name="Yoshida Y."/>
            <person name="Ohtoshi R."/>
            <person name="Malay A.D."/>
            <person name="Moran D.A.P."/>
            <person name="Tomita M."/>
            <person name="Numata K."/>
            <person name="Arakawa K."/>
        </authorList>
    </citation>
    <scope>NUCLEOTIDE SEQUENCE</scope>
</reference>
<organism evidence="1 2">
    <name type="scientific">Trichonephila clavipes</name>
    <name type="common">Golden silk orbweaver</name>
    <name type="synonym">Nephila clavipes</name>
    <dbReference type="NCBI Taxonomy" id="2585209"/>
    <lineage>
        <taxon>Eukaryota</taxon>
        <taxon>Metazoa</taxon>
        <taxon>Ecdysozoa</taxon>
        <taxon>Arthropoda</taxon>
        <taxon>Chelicerata</taxon>
        <taxon>Arachnida</taxon>
        <taxon>Araneae</taxon>
        <taxon>Araneomorphae</taxon>
        <taxon>Entelegynae</taxon>
        <taxon>Araneoidea</taxon>
        <taxon>Nephilidae</taxon>
        <taxon>Trichonephila</taxon>
    </lineage>
</organism>
<protein>
    <submittedName>
        <fullName evidence="1">Uncharacterized protein</fullName>
    </submittedName>
</protein>
<evidence type="ECO:0000313" key="1">
    <source>
        <dbReference type="EMBL" id="GFX91795.1"/>
    </source>
</evidence>
<proteinExistence type="predicted"/>
<dbReference type="EMBL" id="BMAU01021136">
    <property type="protein sequence ID" value="GFX91795.1"/>
    <property type="molecule type" value="Genomic_DNA"/>
</dbReference>
<dbReference type="AlphaFoldDB" id="A0A8X6RCY2"/>
<gene>
    <name evidence="1" type="ORF">TNCV_3529941</name>
</gene>
<comment type="caution">
    <text evidence="1">The sequence shown here is derived from an EMBL/GenBank/DDBJ whole genome shotgun (WGS) entry which is preliminary data.</text>
</comment>
<name>A0A8X6RCY2_TRICX</name>
<keyword evidence="2" id="KW-1185">Reference proteome</keyword>